<sequence>MLCQPDFLSHFKTLDAALTQQQALWRPRAFYQNQAPWQQPQLFSALLALSDTEVEQLSQHQEQRLHWFSHYLPLSCQQLASFTPANLPPHNSHISPFKTVAIPGRKLEQILAFNQALPSSANSLIEWCAGKGHLGRTIHHLTQQTVHCLEFDQQLCSNGQQLAHKQQADLHFHHHDVLQALPASLHGPEYDHIGLHACGQLHIQLLRTACQQQAQHITLSPCCYHKISEHLYQPLSSAASASKLQLSRQDLQLAQEETVTGGQRIHKLRKQEQLWRLAFDELQQQLSGQPHYQHLPSINKRIFSGSFQDFCQWAAQHCQITLPQQVDGPRYLALGELRLQQVRRLDLVRQLFKRPLEYWLALDRVLYLYQQGYQVQLLEFCPRATSPRNLLITATRQIAQ</sequence>
<dbReference type="GO" id="GO:0008168">
    <property type="term" value="F:methyltransferase activity"/>
    <property type="evidence" value="ECO:0007669"/>
    <property type="project" value="UniProtKB-KW"/>
</dbReference>
<gene>
    <name evidence="2" type="ORF">O0V09_07425</name>
</gene>
<dbReference type="Gene3D" id="3.40.50.150">
    <property type="entry name" value="Vaccinia Virus protein VP39"/>
    <property type="match status" value="1"/>
</dbReference>
<dbReference type="PANTHER" id="PTHR13369:SF0">
    <property type="entry name" value="GLUTATHIONE S-TRANSFERASE C-TERMINAL DOMAIN-CONTAINING PROTEIN"/>
    <property type="match status" value="1"/>
</dbReference>
<dbReference type="SUPFAM" id="SSF53335">
    <property type="entry name" value="S-adenosyl-L-methionine-dependent methyltransferases"/>
    <property type="match status" value="1"/>
</dbReference>
<dbReference type="InterPro" id="IPR029063">
    <property type="entry name" value="SAM-dependent_MTases_sf"/>
</dbReference>
<dbReference type="PANTHER" id="PTHR13369">
    <property type="match status" value="1"/>
</dbReference>
<evidence type="ECO:0000313" key="3">
    <source>
        <dbReference type="Proteomes" id="UP001069090"/>
    </source>
</evidence>
<keyword evidence="3" id="KW-1185">Reference proteome</keyword>
<name>A0A9J6RLE4_9GAMM</name>
<dbReference type="RefSeq" id="WP_258331178.1">
    <property type="nucleotide sequence ID" value="NZ_JAPTGG010000005.1"/>
</dbReference>
<comment type="caution">
    <text evidence="2">The sequence shown here is derived from an EMBL/GenBank/DDBJ whole genome shotgun (WGS) entry which is preliminary data.</text>
</comment>
<keyword evidence="2" id="KW-0489">Methyltransferase</keyword>
<accession>A0A9J6RLE4</accession>
<evidence type="ECO:0000259" key="1">
    <source>
        <dbReference type="Pfam" id="PF13679"/>
    </source>
</evidence>
<organism evidence="2 3">
    <name type="scientific">Dasania phycosphaerae</name>
    <dbReference type="NCBI Taxonomy" id="2950436"/>
    <lineage>
        <taxon>Bacteria</taxon>
        <taxon>Pseudomonadati</taxon>
        <taxon>Pseudomonadota</taxon>
        <taxon>Gammaproteobacteria</taxon>
        <taxon>Cellvibrionales</taxon>
        <taxon>Spongiibacteraceae</taxon>
        <taxon>Dasania</taxon>
    </lineage>
</organism>
<reference evidence="2 3" key="1">
    <citation type="submission" date="2022-12" db="EMBL/GenBank/DDBJ databases">
        <title>Dasania phycosphaerae sp. nov., isolated from particulate material of the south coast of Korea.</title>
        <authorList>
            <person name="Jiang Y."/>
        </authorList>
    </citation>
    <scope>NUCLEOTIDE SEQUENCE [LARGE SCALE GENOMIC DNA]</scope>
    <source>
        <strain evidence="2 3">GY-19</strain>
    </source>
</reference>
<dbReference type="AlphaFoldDB" id="A0A9J6RLE4"/>
<proteinExistence type="predicted"/>
<dbReference type="InterPro" id="IPR025714">
    <property type="entry name" value="Methyltranfer_dom"/>
</dbReference>
<dbReference type="Pfam" id="PF13679">
    <property type="entry name" value="Methyltransf_32"/>
    <property type="match status" value="1"/>
</dbReference>
<keyword evidence="2" id="KW-0808">Transferase</keyword>
<protein>
    <submittedName>
        <fullName evidence="2">SAM-dependent methyltransferase</fullName>
    </submittedName>
</protein>
<evidence type="ECO:0000313" key="2">
    <source>
        <dbReference type="EMBL" id="MCZ0865024.1"/>
    </source>
</evidence>
<dbReference type="EMBL" id="JAPTGG010000005">
    <property type="protein sequence ID" value="MCZ0865024.1"/>
    <property type="molecule type" value="Genomic_DNA"/>
</dbReference>
<feature type="domain" description="Methyltransferase" evidence="1">
    <location>
        <begin position="119"/>
        <end position="229"/>
    </location>
</feature>
<dbReference type="Proteomes" id="UP001069090">
    <property type="component" value="Unassembled WGS sequence"/>
</dbReference>
<dbReference type="GO" id="GO:0032259">
    <property type="term" value="P:methylation"/>
    <property type="evidence" value="ECO:0007669"/>
    <property type="project" value="UniProtKB-KW"/>
</dbReference>